<evidence type="ECO:0000313" key="7">
    <source>
        <dbReference type="EMBL" id="KAK4470448.1"/>
    </source>
</evidence>
<feature type="domain" description="Pre-mRNA polyadenylation factor Fip1" evidence="6">
    <location>
        <begin position="143"/>
        <end position="178"/>
    </location>
</feature>
<evidence type="ECO:0000256" key="2">
    <source>
        <dbReference type="ARBA" id="ARBA00007459"/>
    </source>
</evidence>
<feature type="compositionally biased region" description="Basic and acidic residues" evidence="5">
    <location>
        <begin position="435"/>
        <end position="446"/>
    </location>
</feature>
<feature type="region of interest" description="Disordered" evidence="5">
    <location>
        <begin position="371"/>
        <end position="563"/>
    </location>
</feature>
<feature type="compositionally biased region" description="Polar residues" evidence="5">
    <location>
        <begin position="240"/>
        <end position="251"/>
    </location>
</feature>
<evidence type="ECO:0000256" key="1">
    <source>
        <dbReference type="ARBA" id="ARBA00004123"/>
    </source>
</evidence>
<comment type="subcellular location">
    <subcellularLocation>
        <location evidence="1">Nucleus</location>
    </subcellularLocation>
</comment>
<organism evidence="7 8">
    <name type="scientific">Schistosoma mekongi</name>
    <name type="common">Parasitic worm</name>
    <dbReference type="NCBI Taxonomy" id="38744"/>
    <lineage>
        <taxon>Eukaryota</taxon>
        <taxon>Metazoa</taxon>
        <taxon>Spiralia</taxon>
        <taxon>Lophotrochozoa</taxon>
        <taxon>Platyhelminthes</taxon>
        <taxon>Trematoda</taxon>
        <taxon>Digenea</taxon>
        <taxon>Strigeidida</taxon>
        <taxon>Schistosomatoidea</taxon>
        <taxon>Schistosomatidae</taxon>
        <taxon>Schistosoma</taxon>
    </lineage>
</organism>
<keyword evidence="4" id="KW-0539">Nucleus</keyword>
<proteinExistence type="inferred from homology"/>
<evidence type="ECO:0000256" key="4">
    <source>
        <dbReference type="ARBA" id="ARBA00023242"/>
    </source>
</evidence>
<dbReference type="PANTHER" id="PTHR13484">
    <property type="entry name" value="FIP1-LIKE 1 PROTEIN"/>
    <property type="match status" value="1"/>
</dbReference>
<keyword evidence="3" id="KW-0507">mRNA processing</keyword>
<dbReference type="InterPro" id="IPR051187">
    <property type="entry name" value="Pre-mRNA_3'-end_processing_reg"/>
</dbReference>
<sequence length="583" mass="63492">MDSETLSADGCIIDNTDSSAADSNLIGGKDIQTEAIDELRLHENDSYSYVDEERNAVIAAAVADFDVDDHREENDGDDDTVNVIIKPSSKTGIYKTGATYQARSVSHTTQHQKASRQGVELDDPGNINGIPTIEYNLSVLGDEDKPWKRPGADITDYFNYGFTEETWIQYCEKQKILRQEYANTTLKPVLSSSGTNLLQRIRSGTVSSNTRQYDNSKQASINVINLSGSALNARYLNSVTNSKSGNSPSDVSNRLLNGTTNNSSSLLSQFNQPPPGYLGGTQQANGNTTGTGTFNLPPPGFGSLTPGTNPQVLNATNPAAAAAAAALFPNLAVPPPVVNNLAGWPTGNIALSGLIASGDAIIDPITGQISGIIDHGERSPGSIYSNEDPMSRRGRRHYHPDEIGYYEREGYRSRRRSRSSSRERYHSRHRRHRDSSRSGRDYERRRGTSRHSRRSREDHHSGGVVGSEEHTTAEVPSPNTSGIGSHKSSGRRSDRDRPCGRSRERERSRHRSERREHERSVRSSRQSDRHSSRRKEQPSPPRPSVISSDKQATTKSDPLSAAAAAAANIAAALGATNSSGKVS</sequence>
<name>A0AAE1ZAS1_SCHME</name>
<feature type="compositionally biased region" description="Polar residues" evidence="5">
    <location>
        <begin position="102"/>
        <end position="112"/>
    </location>
</feature>
<feature type="compositionally biased region" description="Low complexity" evidence="5">
    <location>
        <begin position="280"/>
        <end position="291"/>
    </location>
</feature>
<dbReference type="InterPro" id="IPR007854">
    <property type="entry name" value="Fip1_dom"/>
</dbReference>
<feature type="compositionally biased region" description="Basic residues" evidence="5">
    <location>
        <begin position="413"/>
        <end position="434"/>
    </location>
</feature>
<evidence type="ECO:0000256" key="5">
    <source>
        <dbReference type="SAM" id="MobiDB-lite"/>
    </source>
</evidence>
<keyword evidence="8" id="KW-1185">Reference proteome</keyword>
<gene>
    <name evidence="7" type="ORF">MN116_006001</name>
</gene>
<dbReference type="Proteomes" id="UP001292079">
    <property type="component" value="Unassembled WGS sequence"/>
</dbReference>
<feature type="compositionally biased region" description="Basic and acidic residues" evidence="5">
    <location>
        <begin position="399"/>
        <end position="412"/>
    </location>
</feature>
<evidence type="ECO:0000256" key="3">
    <source>
        <dbReference type="ARBA" id="ARBA00022664"/>
    </source>
</evidence>
<dbReference type="PANTHER" id="PTHR13484:SF0">
    <property type="entry name" value="PRE-MRNA 3'-END-PROCESSING FACTOR FIP1"/>
    <property type="match status" value="1"/>
</dbReference>
<reference evidence="7" key="1">
    <citation type="submission" date="2022-04" db="EMBL/GenBank/DDBJ databases">
        <authorList>
            <person name="Xu L."/>
            <person name="Lv Z."/>
        </authorList>
    </citation>
    <scope>NUCLEOTIDE SEQUENCE</scope>
    <source>
        <strain evidence="7">LV_2022a</strain>
    </source>
</reference>
<feature type="compositionally biased region" description="Low complexity" evidence="5">
    <location>
        <begin position="252"/>
        <end position="268"/>
    </location>
</feature>
<dbReference type="GO" id="GO:0006397">
    <property type="term" value="P:mRNA processing"/>
    <property type="evidence" value="ECO:0007669"/>
    <property type="project" value="UniProtKB-KW"/>
</dbReference>
<dbReference type="EMBL" id="JALJAT010000004">
    <property type="protein sequence ID" value="KAK4470448.1"/>
    <property type="molecule type" value="Genomic_DNA"/>
</dbReference>
<evidence type="ECO:0000259" key="6">
    <source>
        <dbReference type="Pfam" id="PF05182"/>
    </source>
</evidence>
<feature type="region of interest" description="Disordered" evidence="5">
    <location>
        <begin position="240"/>
        <end position="291"/>
    </location>
</feature>
<feature type="compositionally biased region" description="Basic and acidic residues" evidence="5">
    <location>
        <begin position="455"/>
        <end position="472"/>
    </location>
</feature>
<protein>
    <recommendedName>
        <fullName evidence="6">Pre-mRNA polyadenylation factor Fip1 domain-containing protein</fullName>
    </recommendedName>
</protein>
<feature type="compositionally biased region" description="Polar residues" evidence="5">
    <location>
        <begin position="477"/>
        <end position="487"/>
    </location>
</feature>
<comment type="caution">
    <text evidence="7">The sequence shown here is derived from an EMBL/GenBank/DDBJ whole genome shotgun (WGS) entry which is preliminary data.</text>
</comment>
<feature type="region of interest" description="Disordered" evidence="5">
    <location>
        <begin position="102"/>
        <end position="127"/>
    </location>
</feature>
<feature type="compositionally biased region" description="Polar residues" evidence="5">
    <location>
        <begin position="545"/>
        <end position="557"/>
    </location>
</feature>
<accession>A0AAE1ZAS1</accession>
<dbReference type="Pfam" id="PF05182">
    <property type="entry name" value="Fip1"/>
    <property type="match status" value="1"/>
</dbReference>
<feature type="compositionally biased region" description="Basic and acidic residues" evidence="5">
    <location>
        <begin position="491"/>
        <end position="537"/>
    </location>
</feature>
<dbReference type="AlphaFoldDB" id="A0AAE1ZAS1"/>
<evidence type="ECO:0000313" key="8">
    <source>
        <dbReference type="Proteomes" id="UP001292079"/>
    </source>
</evidence>
<comment type="similarity">
    <text evidence="2">Belongs to the FIP1 family.</text>
</comment>
<reference evidence="7" key="2">
    <citation type="journal article" date="2023" name="Infect Dis Poverty">
        <title>Chromosome-scale genome of the human blood fluke Schistosoma mekongi and its implications for public health.</title>
        <authorList>
            <person name="Zhou M."/>
            <person name="Xu L."/>
            <person name="Xu D."/>
            <person name="Chen W."/>
            <person name="Khan J."/>
            <person name="Hu Y."/>
            <person name="Huang H."/>
            <person name="Wei H."/>
            <person name="Zhang Y."/>
            <person name="Chusongsang P."/>
            <person name="Tanasarnprasert K."/>
            <person name="Hu X."/>
            <person name="Limpanont Y."/>
            <person name="Lv Z."/>
        </authorList>
    </citation>
    <scope>NUCLEOTIDE SEQUENCE</scope>
    <source>
        <strain evidence="7">LV_2022a</strain>
    </source>
</reference>
<dbReference type="GO" id="GO:0005847">
    <property type="term" value="C:mRNA cleavage and polyadenylation specificity factor complex"/>
    <property type="evidence" value="ECO:0007669"/>
    <property type="project" value="TreeGrafter"/>
</dbReference>